<dbReference type="Proteomes" id="UP000638188">
    <property type="component" value="Unassembled WGS sequence"/>
</dbReference>
<name>A0ABQ1PH66_9GAMM</name>
<reference evidence="3" key="1">
    <citation type="journal article" date="2019" name="Int. J. Syst. Evol. Microbiol.">
        <title>The Global Catalogue of Microorganisms (GCM) 10K type strain sequencing project: providing services to taxonomists for standard genome sequencing and annotation.</title>
        <authorList>
            <consortium name="The Broad Institute Genomics Platform"/>
            <consortium name="The Broad Institute Genome Sequencing Center for Infectious Disease"/>
            <person name="Wu L."/>
            <person name="Ma J."/>
        </authorList>
    </citation>
    <scope>NUCLEOTIDE SEQUENCE [LARGE SCALE GENOMIC DNA]</scope>
    <source>
        <strain evidence="3">CGMCC 1.12482</strain>
    </source>
</reference>
<evidence type="ECO:0000313" key="2">
    <source>
        <dbReference type="EMBL" id="GGC97234.1"/>
    </source>
</evidence>
<evidence type="ECO:0000256" key="1">
    <source>
        <dbReference type="SAM" id="MobiDB-lite"/>
    </source>
</evidence>
<feature type="region of interest" description="Disordered" evidence="1">
    <location>
        <begin position="42"/>
        <end position="78"/>
    </location>
</feature>
<sequence length="78" mass="8193">MKAVAAPSIEIPHINQPHKIVAVATSDIAPFSSMLAATGRLSPFKNPERTKHNVSGGVDNAMALITSPTPPKDDSFSI</sequence>
<comment type="caution">
    <text evidence="2">The sequence shown here is derived from an EMBL/GenBank/DDBJ whole genome shotgun (WGS) entry which is preliminary data.</text>
</comment>
<keyword evidence="3" id="KW-1185">Reference proteome</keyword>
<accession>A0ABQ1PH66</accession>
<gene>
    <name evidence="2" type="ORF">GCM10007418_15820</name>
</gene>
<dbReference type="EMBL" id="BMFF01000003">
    <property type="protein sequence ID" value="GGC97234.1"/>
    <property type="molecule type" value="Genomic_DNA"/>
</dbReference>
<organism evidence="2 3">
    <name type="scientific">Halopseudomonas salina</name>
    <dbReference type="NCBI Taxonomy" id="1323744"/>
    <lineage>
        <taxon>Bacteria</taxon>
        <taxon>Pseudomonadati</taxon>
        <taxon>Pseudomonadota</taxon>
        <taxon>Gammaproteobacteria</taxon>
        <taxon>Pseudomonadales</taxon>
        <taxon>Pseudomonadaceae</taxon>
        <taxon>Halopseudomonas</taxon>
    </lineage>
</organism>
<protein>
    <submittedName>
        <fullName evidence="2">Uncharacterized protein</fullName>
    </submittedName>
</protein>
<evidence type="ECO:0000313" key="3">
    <source>
        <dbReference type="Proteomes" id="UP000638188"/>
    </source>
</evidence>
<proteinExistence type="predicted"/>